<dbReference type="InterPro" id="IPR029063">
    <property type="entry name" value="SAM-dependent_MTases_sf"/>
</dbReference>
<accession>A0A8H4QKD4</accession>
<proteinExistence type="predicted"/>
<evidence type="ECO:0000313" key="1">
    <source>
        <dbReference type="EMBL" id="KAF4611977.1"/>
    </source>
</evidence>
<dbReference type="Pfam" id="PF10294">
    <property type="entry name" value="Methyltransf_16"/>
    <property type="match status" value="1"/>
</dbReference>
<comment type="caution">
    <text evidence="1">The sequence shown here is derived from an EMBL/GenBank/DDBJ whole genome shotgun (WGS) entry which is preliminary data.</text>
</comment>
<organism evidence="1 2">
    <name type="scientific">Agrocybe pediades</name>
    <dbReference type="NCBI Taxonomy" id="84607"/>
    <lineage>
        <taxon>Eukaryota</taxon>
        <taxon>Fungi</taxon>
        <taxon>Dikarya</taxon>
        <taxon>Basidiomycota</taxon>
        <taxon>Agaricomycotina</taxon>
        <taxon>Agaricomycetes</taxon>
        <taxon>Agaricomycetidae</taxon>
        <taxon>Agaricales</taxon>
        <taxon>Agaricineae</taxon>
        <taxon>Strophariaceae</taxon>
        <taxon>Agrocybe</taxon>
    </lineage>
</organism>
<dbReference type="GO" id="GO:0008757">
    <property type="term" value="F:S-adenosylmethionine-dependent methyltransferase activity"/>
    <property type="evidence" value="ECO:0007669"/>
    <property type="project" value="UniProtKB-ARBA"/>
</dbReference>
<gene>
    <name evidence="1" type="ORF">D9613_004121</name>
</gene>
<keyword evidence="2" id="KW-1185">Reference proteome</keyword>
<dbReference type="SUPFAM" id="SSF53335">
    <property type="entry name" value="S-adenosyl-L-methionine-dependent methyltransferases"/>
    <property type="match status" value="1"/>
</dbReference>
<dbReference type="Gene3D" id="3.40.50.150">
    <property type="entry name" value="Vaccinia Virus protein VP39"/>
    <property type="match status" value="1"/>
</dbReference>
<sequence>MDSLLRSFYSLAPVNSLKLPNDCSFAAISQCLVANILQDDHFLSYPPSRQYQRRFWKWAIESLEDLSRKQTGEEDDDFEIDSRLYDHYLSLMPSSGPATGSSDPGLRSQLCGRGLPMQDLAPSPSYITRFWKQREAGNNQAYEKITLLESLTTIESGTTGMRTWFASFALAGSTQELIMSKRVLELGSGVGFLGILSASIQVNGEEISSSPSRPSLWLTDVNEEVLSRCHDNVSLACNTSSRHPDIHFLKLDWSDSQNAEELPAFTTMIHEKINPEIILGADVAYGPSIIPSLVGTLKIALARTENTSRGQKVALIALTVRNESTVGGFFDQVAASGLVIEKIDVESHTSMESIEGQNVTERVELFKIFHAE</sequence>
<dbReference type="Proteomes" id="UP000521872">
    <property type="component" value="Unassembled WGS sequence"/>
</dbReference>
<dbReference type="PANTHER" id="PTHR14614">
    <property type="entry name" value="HEPATOCELLULAR CARCINOMA-ASSOCIATED ANTIGEN"/>
    <property type="match status" value="1"/>
</dbReference>
<name>A0A8H4QKD4_9AGAR</name>
<dbReference type="InterPro" id="IPR019410">
    <property type="entry name" value="Methyltransf_16"/>
</dbReference>
<reference evidence="1 2" key="1">
    <citation type="submission" date="2019-12" db="EMBL/GenBank/DDBJ databases">
        <authorList>
            <person name="Floudas D."/>
            <person name="Bentzer J."/>
            <person name="Ahren D."/>
            <person name="Johansson T."/>
            <person name="Persson P."/>
            <person name="Tunlid A."/>
        </authorList>
    </citation>
    <scope>NUCLEOTIDE SEQUENCE [LARGE SCALE GENOMIC DNA]</scope>
    <source>
        <strain evidence="1 2">CBS 102.39</strain>
    </source>
</reference>
<dbReference type="AlphaFoldDB" id="A0A8H4QKD4"/>
<protein>
    <submittedName>
        <fullName evidence="1">Uncharacterized protein</fullName>
    </submittedName>
</protein>
<dbReference type="EMBL" id="JAACJL010000057">
    <property type="protein sequence ID" value="KAF4611977.1"/>
    <property type="molecule type" value="Genomic_DNA"/>
</dbReference>
<evidence type="ECO:0000313" key="2">
    <source>
        <dbReference type="Proteomes" id="UP000521872"/>
    </source>
</evidence>
<dbReference type="PANTHER" id="PTHR14614:SF130">
    <property type="entry name" value="PROTEIN-LYSINE N-METHYLTRANSFERASE EEF2KMT"/>
    <property type="match status" value="1"/>
</dbReference>